<reference evidence="2" key="1">
    <citation type="submission" date="2020-08" db="EMBL/GenBank/DDBJ databases">
        <title>Genome sequencing and assembly of the red palm weevil Rhynchophorus ferrugineus.</title>
        <authorList>
            <person name="Dias G.B."/>
            <person name="Bergman C.M."/>
            <person name="Manee M."/>
        </authorList>
    </citation>
    <scope>NUCLEOTIDE SEQUENCE</scope>
    <source>
        <strain evidence="2">AA-2017</strain>
        <tissue evidence="2">Whole larva</tissue>
    </source>
</reference>
<dbReference type="Proteomes" id="UP000625711">
    <property type="component" value="Unassembled WGS sequence"/>
</dbReference>
<comment type="caution">
    <text evidence="2">The sequence shown here is derived from an EMBL/GenBank/DDBJ whole genome shotgun (WGS) entry which is preliminary data.</text>
</comment>
<name>A0A834MGC8_RHYFE</name>
<keyword evidence="3" id="KW-1185">Reference proteome</keyword>
<dbReference type="EMBL" id="JAACXV010000253">
    <property type="protein sequence ID" value="KAF7281191.1"/>
    <property type="molecule type" value="Genomic_DNA"/>
</dbReference>
<evidence type="ECO:0000313" key="3">
    <source>
        <dbReference type="Proteomes" id="UP000625711"/>
    </source>
</evidence>
<accession>A0A834MGC8</accession>
<organism evidence="2 3">
    <name type="scientific">Rhynchophorus ferrugineus</name>
    <name type="common">Red palm weevil</name>
    <name type="synonym">Curculio ferrugineus</name>
    <dbReference type="NCBI Taxonomy" id="354439"/>
    <lineage>
        <taxon>Eukaryota</taxon>
        <taxon>Metazoa</taxon>
        <taxon>Ecdysozoa</taxon>
        <taxon>Arthropoda</taxon>
        <taxon>Hexapoda</taxon>
        <taxon>Insecta</taxon>
        <taxon>Pterygota</taxon>
        <taxon>Neoptera</taxon>
        <taxon>Endopterygota</taxon>
        <taxon>Coleoptera</taxon>
        <taxon>Polyphaga</taxon>
        <taxon>Cucujiformia</taxon>
        <taxon>Curculionidae</taxon>
        <taxon>Dryophthorinae</taxon>
        <taxon>Rhynchophorus</taxon>
    </lineage>
</organism>
<sequence length="128" mass="14331">MIISAKSRYESEIRRPPPIIVLPHQWIPPTSTLPQTHNVNGKRQQSTPKAYLPTNHGFRGLFSTFSDKKYSLKPSTGLAWGWTDNVPSTSASFPSETRERALQPSEPIQENQPVALQRRTAFISSATS</sequence>
<protein>
    <submittedName>
        <fullName evidence="2">Uncharacterized protein</fullName>
    </submittedName>
</protein>
<dbReference type="AlphaFoldDB" id="A0A834MGC8"/>
<gene>
    <name evidence="2" type="ORF">GWI33_005037</name>
</gene>
<feature type="region of interest" description="Disordered" evidence="1">
    <location>
        <begin position="32"/>
        <end position="53"/>
    </location>
</feature>
<evidence type="ECO:0000256" key="1">
    <source>
        <dbReference type="SAM" id="MobiDB-lite"/>
    </source>
</evidence>
<evidence type="ECO:0000313" key="2">
    <source>
        <dbReference type="EMBL" id="KAF7281191.1"/>
    </source>
</evidence>
<feature type="compositionally biased region" description="Polar residues" evidence="1">
    <location>
        <begin position="32"/>
        <end position="48"/>
    </location>
</feature>
<feature type="region of interest" description="Disordered" evidence="1">
    <location>
        <begin position="89"/>
        <end position="128"/>
    </location>
</feature>
<proteinExistence type="predicted"/>